<dbReference type="PROSITE" id="PS60019">
    <property type="entry name" value="I_CONOTOXIN"/>
    <property type="match status" value="1"/>
</dbReference>
<keyword evidence="5" id="KW-0732">Signal</keyword>
<keyword evidence="2" id="KW-0964">Secreted</keyword>
<dbReference type="GO" id="GO:0005576">
    <property type="term" value="C:extracellular region"/>
    <property type="evidence" value="ECO:0007669"/>
    <property type="project" value="UniProtKB-SubCell"/>
</dbReference>
<name>A0A0K2S615_CONEP</name>
<dbReference type="InterPro" id="IPR013141">
    <property type="entry name" value="Conotoxin-I_CS"/>
</dbReference>
<organism evidence="6">
    <name type="scientific">Conus episcopatus</name>
    <name type="common">Bishop's cone</name>
    <dbReference type="NCBI Taxonomy" id="88764"/>
    <lineage>
        <taxon>Eukaryota</taxon>
        <taxon>Metazoa</taxon>
        <taxon>Spiralia</taxon>
        <taxon>Lophotrochozoa</taxon>
        <taxon>Mollusca</taxon>
        <taxon>Gastropoda</taxon>
        <taxon>Caenogastropoda</taxon>
        <taxon>Neogastropoda</taxon>
        <taxon>Conoidea</taxon>
        <taxon>Conidae</taxon>
        <taxon>Conus</taxon>
        <taxon>Darioconus</taxon>
    </lineage>
</organism>
<protein>
    <submittedName>
        <fullName evidence="6">Conotoxin Superfamily I1</fullName>
    </submittedName>
</protein>
<accession>A0A0K2S615</accession>
<evidence type="ECO:0000313" key="6">
    <source>
        <dbReference type="EMBL" id="BAS22219.1"/>
    </source>
</evidence>
<evidence type="ECO:0000256" key="1">
    <source>
        <dbReference type="ARBA" id="ARBA00004613"/>
    </source>
</evidence>
<reference evidence="6" key="1">
    <citation type="journal article" date="2015" name="Proc. Natl. Acad. Sci. U.S.A.">
        <title>Optimized deep-targeted proteotranscriptomic profiling reveals unexplored Conus toxin diversity and novel cysteine frameworks.</title>
        <authorList>
            <person name="Lavergne V."/>
            <person name="Harliwong I."/>
            <person name="Jones A."/>
            <person name="Miller D."/>
            <person name="Taft R.J."/>
            <person name="Alewood P.F."/>
        </authorList>
    </citation>
    <scope>NUCLEOTIDE SEQUENCE</scope>
    <source>
        <tissue evidence="6">Venom Duct</tissue>
    </source>
</reference>
<evidence type="ECO:0000256" key="2">
    <source>
        <dbReference type="ARBA" id="ARBA00022525"/>
    </source>
</evidence>
<keyword evidence="4" id="KW-1015">Disulfide bond</keyword>
<comment type="subcellular location">
    <subcellularLocation>
        <location evidence="1">Secreted</location>
    </subcellularLocation>
</comment>
<evidence type="ECO:0000256" key="3">
    <source>
        <dbReference type="ARBA" id="ARBA00022656"/>
    </source>
</evidence>
<proteinExistence type="evidence at transcript level"/>
<feature type="signal peptide" evidence="5">
    <location>
        <begin position="1"/>
        <end position="19"/>
    </location>
</feature>
<keyword evidence="3" id="KW-0800">Toxin</keyword>
<dbReference type="EMBL" id="AK442785">
    <property type="protein sequence ID" value="BAS22219.1"/>
    <property type="molecule type" value="mRNA"/>
</dbReference>
<feature type="chain" id="PRO_5005483774" evidence="5">
    <location>
        <begin position="20"/>
        <end position="96"/>
    </location>
</feature>
<sequence>MKLCVTFLLILVILPSVTGEKSSKRTLSGAALRGDWGMCSGIGQGCGQDSNCCGDMCCYGQICAMTFAACGPKLLSLPVLSALSSVELYDQTTEMS</sequence>
<dbReference type="GO" id="GO:0090729">
    <property type="term" value="F:toxin activity"/>
    <property type="evidence" value="ECO:0007669"/>
    <property type="project" value="UniProtKB-KW"/>
</dbReference>
<evidence type="ECO:0000256" key="4">
    <source>
        <dbReference type="ARBA" id="ARBA00023157"/>
    </source>
</evidence>
<evidence type="ECO:0000256" key="5">
    <source>
        <dbReference type="SAM" id="SignalP"/>
    </source>
</evidence>
<dbReference type="AlphaFoldDB" id="A0A0K2S615"/>